<evidence type="ECO:0000256" key="7">
    <source>
        <dbReference type="ARBA" id="ARBA00023170"/>
    </source>
</evidence>
<sequence length="239" mass="27812">MTTALENYRICLNWLQTASRVVGLEFWGSRHRITPAQVLILVAMSTFFALTILTIYFSRGKALEMLQSLNFFFTAFTLAFKYFSFFPNRERIRRLTDRFEEKIYNIYKSSSSEYPLLVTYSRMLYITGHAITSLYIGGLFLFGTYPLVAYLREGRLELIFYIDIPFIDWTTKAGYWATFIMQLMLFAIGVCGMILVDYLCAFVSINGLLYVDIYIHHLDVFGKEIVHLVHKSMRPSGSQ</sequence>
<feature type="transmembrane region" description="Helical" evidence="9">
    <location>
        <begin position="175"/>
        <end position="196"/>
    </location>
</feature>
<evidence type="ECO:0000256" key="6">
    <source>
        <dbReference type="ARBA" id="ARBA00023136"/>
    </source>
</evidence>
<dbReference type="Proteomes" id="UP000030765">
    <property type="component" value="Unassembled WGS sequence"/>
</dbReference>
<feature type="transmembrane region" description="Helical" evidence="9">
    <location>
        <begin position="38"/>
        <end position="57"/>
    </location>
</feature>
<reference evidence="10 12" key="1">
    <citation type="journal article" date="2014" name="BMC Genomics">
        <title>Genome sequence of Anopheles sinensis provides insight into genetics basis of mosquito competence for malaria parasites.</title>
        <authorList>
            <person name="Zhou D."/>
            <person name="Zhang D."/>
            <person name="Ding G."/>
            <person name="Shi L."/>
            <person name="Hou Q."/>
            <person name="Ye Y."/>
            <person name="Xu Y."/>
            <person name="Zhou H."/>
            <person name="Xiong C."/>
            <person name="Li S."/>
            <person name="Yu J."/>
            <person name="Hong S."/>
            <person name="Yu X."/>
            <person name="Zou P."/>
            <person name="Chen C."/>
            <person name="Chang X."/>
            <person name="Wang W."/>
            <person name="Lv Y."/>
            <person name="Sun Y."/>
            <person name="Ma L."/>
            <person name="Shen B."/>
            <person name="Zhu C."/>
        </authorList>
    </citation>
    <scope>NUCLEOTIDE SEQUENCE [LARGE SCALE GENOMIC DNA]</scope>
</reference>
<keyword evidence="12" id="KW-1185">Reference proteome</keyword>
<keyword evidence="6 9" id="KW-0472">Membrane</keyword>
<keyword evidence="4" id="KW-0552">Olfaction</keyword>
<comment type="subcellular location">
    <subcellularLocation>
        <location evidence="1">Membrane</location>
        <topology evidence="1">Multi-pass membrane protein</topology>
    </subcellularLocation>
</comment>
<evidence type="ECO:0000256" key="9">
    <source>
        <dbReference type="SAM" id="Phobius"/>
    </source>
</evidence>
<dbReference type="GO" id="GO:0007165">
    <property type="term" value="P:signal transduction"/>
    <property type="evidence" value="ECO:0007669"/>
    <property type="project" value="UniProtKB-KW"/>
</dbReference>
<accession>A0A084WU93</accession>
<organism evidence="10">
    <name type="scientific">Anopheles sinensis</name>
    <name type="common">Mosquito</name>
    <dbReference type="NCBI Taxonomy" id="74873"/>
    <lineage>
        <taxon>Eukaryota</taxon>
        <taxon>Metazoa</taxon>
        <taxon>Ecdysozoa</taxon>
        <taxon>Arthropoda</taxon>
        <taxon>Hexapoda</taxon>
        <taxon>Insecta</taxon>
        <taxon>Pterygota</taxon>
        <taxon>Neoptera</taxon>
        <taxon>Endopterygota</taxon>
        <taxon>Diptera</taxon>
        <taxon>Nematocera</taxon>
        <taxon>Culicoidea</taxon>
        <taxon>Culicidae</taxon>
        <taxon>Anophelinae</taxon>
        <taxon>Anopheles</taxon>
    </lineage>
</organism>
<dbReference type="EMBL" id="KE525421">
    <property type="protein sequence ID" value="KFB53787.1"/>
    <property type="molecule type" value="Genomic_DNA"/>
</dbReference>
<dbReference type="GO" id="GO:0005549">
    <property type="term" value="F:odorant binding"/>
    <property type="evidence" value="ECO:0007669"/>
    <property type="project" value="InterPro"/>
</dbReference>
<feature type="transmembrane region" description="Helical" evidence="9">
    <location>
        <begin position="69"/>
        <end position="86"/>
    </location>
</feature>
<evidence type="ECO:0000256" key="3">
    <source>
        <dbReference type="ARBA" id="ARBA00022692"/>
    </source>
</evidence>
<keyword evidence="7" id="KW-0675">Receptor</keyword>
<dbReference type="STRING" id="74873.A0A084WU93"/>
<dbReference type="GO" id="GO:0004984">
    <property type="term" value="F:olfactory receptor activity"/>
    <property type="evidence" value="ECO:0007669"/>
    <property type="project" value="InterPro"/>
</dbReference>
<gene>
    <name evidence="10" type="ORF">ZHAS_00022022</name>
</gene>
<dbReference type="Pfam" id="PF02949">
    <property type="entry name" value="7tm_6"/>
    <property type="match status" value="1"/>
</dbReference>
<evidence type="ECO:0000256" key="8">
    <source>
        <dbReference type="ARBA" id="ARBA00023224"/>
    </source>
</evidence>
<dbReference type="GO" id="GO:0016020">
    <property type="term" value="C:membrane"/>
    <property type="evidence" value="ECO:0007669"/>
    <property type="project" value="UniProtKB-SubCell"/>
</dbReference>
<evidence type="ECO:0000313" key="10">
    <source>
        <dbReference type="EMBL" id="KFB53787.1"/>
    </source>
</evidence>
<proteinExistence type="predicted"/>
<dbReference type="VEuPathDB" id="VectorBase:ASIC022022"/>
<keyword evidence="2" id="KW-0716">Sensory transduction</keyword>
<evidence type="ECO:0000256" key="4">
    <source>
        <dbReference type="ARBA" id="ARBA00022725"/>
    </source>
</evidence>
<evidence type="ECO:0000256" key="2">
    <source>
        <dbReference type="ARBA" id="ARBA00022606"/>
    </source>
</evidence>
<dbReference type="EMBL" id="ATLV01027018">
    <property type="status" value="NOT_ANNOTATED_CDS"/>
    <property type="molecule type" value="Genomic_DNA"/>
</dbReference>
<evidence type="ECO:0000256" key="5">
    <source>
        <dbReference type="ARBA" id="ARBA00022989"/>
    </source>
</evidence>
<dbReference type="EnsemblMetazoa" id="ASIC022022-RA">
    <property type="protein sequence ID" value="ASIC022022-PA"/>
    <property type="gene ID" value="ASIC022022"/>
</dbReference>
<evidence type="ECO:0000313" key="11">
    <source>
        <dbReference type="EnsemblMetazoa" id="ASIC022022-PA"/>
    </source>
</evidence>
<name>A0A084WU93_ANOSI</name>
<dbReference type="AlphaFoldDB" id="A0A084WU93"/>
<feature type="transmembrane region" description="Helical" evidence="9">
    <location>
        <begin position="124"/>
        <end position="148"/>
    </location>
</feature>
<keyword evidence="3 9" id="KW-0812">Transmembrane</keyword>
<protein>
    <submittedName>
        <fullName evidence="10">AGAP009704-PA-like protein</fullName>
    </submittedName>
</protein>
<keyword evidence="8" id="KW-0807">Transducer</keyword>
<reference evidence="11" key="2">
    <citation type="submission" date="2020-05" db="UniProtKB">
        <authorList>
            <consortium name="EnsemblMetazoa"/>
        </authorList>
    </citation>
    <scope>IDENTIFICATION</scope>
</reference>
<evidence type="ECO:0000313" key="12">
    <source>
        <dbReference type="Proteomes" id="UP000030765"/>
    </source>
</evidence>
<evidence type="ECO:0000256" key="1">
    <source>
        <dbReference type="ARBA" id="ARBA00004141"/>
    </source>
</evidence>
<keyword evidence="5 9" id="KW-1133">Transmembrane helix</keyword>
<dbReference type="OrthoDB" id="6765072at2759"/>
<dbReference type="EMBL" id="ATLV01027017">
    <property type="status" value="NOT_ANNOTATED_CDS"/>
    <property type="molecule type" value="Genomic_DNA"/>
</dbReference>
<dbReference type="InterPro" id="IPR004117">
    <property type="entry name" value="7tm6_olfct_rcpt"/>
</dbReference>